<gene>
    <name evidence="1" type="ORF">Pan54_37350</name>
</gene>
<dbReference type="EMBL" id="SJPG01000001">
    <property type="protein sequence ID" value="TWT62984.1"/>
    <property type="molecule type" value="Genomic_DNA"/>
</dbReference>
<organism evidence="1 2">
    <name type="scientific">Rubinisphaera italica</name>
    <dbReference type="NCBI Taxonomy" id="2527969"/>
    <lineage>
        <taxon>Bacteria</taxon>
        <taxon>Pseudomonadati</taxon>
        <taxon>Planctomycetota</taxon>
        <taxon>Planctomycetia</taxon>
        <taxon>Planctomycetales</taxon>
        <taxon>Planctomycetaceae</taxon>
        <taxon>Rubinisphaera</taxon>
    </lineage>
</organism>
<evidence type="ECO:0000313" key="2">
    <source>
        <dbReference type="Proteomes" id="UP000316095"/>
    </source>
</evidence>
<dbReference type="OrthoDB" id="6313019at2"/>
<protein>
    <submittedName>
        <fullName evidence="1">Uncharacterized protein</fullName>
    </submittedName>
</protein>
<keyword evidence="2" id="KW-1185">Reference proteome</keyword>
<sequence length="152" mass="17541">MILRIGITGFRERLDPPLSLSDIAKFKTSCFEFARKTGARVNSENLKAPNETSNFRTAHFETPNQKFSALVNLHFPVIGFVSRTGGFNSSNLQFIDCLWETTEFEDFEILSQSDLQKEISKEELEQLSPAERIQVKYWKPKRIGDVIFNCWD</sequence>
<name>A0A5C5XJI1_9PLAN</name>
<comment type="caution">
    <text evidence="1">The sequence shown here is derived from an EMBL/GenBank/DDBJ whole genome shotgun (WGS) entry which is preliminary data.</text>
</comment>
<dbReference type="RefSeq" id="WP_146504783.1">
    <property type="nucleotide sequence ID" value="NZ_SJPG01000001.1"/>
</dbReference>
<accession>A0A5C5XJI1</accession>
<evidence type="ECO:0000313" key="1">
    <source>
        <dbReference type="EMBL" id="TWT62984.1"/>
    </source>
</evidence>
<reference evidence="1 2" key="1">
    <citation type="submission" date="2019-02" db="EMBL/GenBank/DDBJ databases">
        <title>Deep-cultivation of Planctomycetes and their phenomic and genomic characterization uncovers novel biology.</title>
        <authorList>
            <person name="Wiegand S."/>
            <person name="Jogler M."/>
            <person name="Boedeker C."/>
            <person name="Pinto D."/>
            <person name="Vollmers J."/>
            <person name="Rivas-Marin E."/>
            <person name="Kohn T."/>
            <person name="Peeters S.H."/>
            <person name="Heuer A."/>
            <person name="Rast P."/>
            <person name="Oberbeckmann S."/>
            <person name="Bunk B."/>
            <person name="Jeske O."/>
            <person name="Meyerdierks A."/>
            <person name="Storesund J.E."/>
            <person name="Kallscheuer N."/>
            <person name="Luecker S."/>
            <person name="Lage O.M."/>
            <person name="Pohl T."/>
            <person name="Merkel B.J."/>
            <person name="Hornburger P."/>
            <person name="Mueller R.-W."/>
            <person name="Bruemmer F."/>
            <person name="Labrenz M."/>
            <person name="Spormann A.M."/>
            <person name="Op Den Camp H."/>
            <person name="Overmann J."/>
            <person name="Amann R."/>
            <person name="Jetten M.S.M."/>
            <person name="Mascher T."/>
            <person name="Medema M.H."/>
            <person name="Devos D.P."/>
            <person name="Kaster A.-K."/>
            <person name="Ovreas L."/>
            <person name="Rohde M."/>
            <person name="Galperin M.Y."/>
            <person name="Jogler C."/>
        </authorList>
    </citation>
    <scope>NUCLEOTIDE SEQUENCE [LARGE SCALE GENOMIC DNA]</scope>
    <source>
        <strain evidence="1 2">Pan54</strain>
    </source>
</reference>
<dbReference type="Proteomes" id="UP000316095">
    <property type="component" value="Unassembled WGS sequence"/>
</dbReference>
<dbReference type="AlphaFoldDB" id="A0A5C5XJI1"/>
<proteinExistence type="predicted"/>